<evidence type="ECO:0000256" key="1">
    <source>
        <dbReference type="SAM" id="MobiDB-lite"/>
    </source>
</evidence>
<dbReference type="PANTHER" id="PTHR23352">
    <property type="entry name" value="NEURAL PROLIFERATION DIFFERENTIATION AND CONTROL PROTEIN-1 NPDC-1 PROTEIN"/>
    <property type="match status" value="1"/>
</dbReference>
<dbReference type="AlphaFoldDB" id="A0A212CWL4"/>
<comment type="caution">
    <text evidence="2">The sequence shown here is derived from an EMBL/GenBank/DDBJ whole genome shotgun (WGS) entry which is preliminary data.</text>
</comment>
<feature type="non-terminal residue" evidence="2">
    <location>
        <position position="252"/>
    </location>
</feature>
<dbReference type="PANTHER" id="PTHR23352:SF2">
    <property type="entry name" value="NEURAL PROLIFERATION DIFFERENTIATION AND CONTROL PROTEIN 1"/>
    <property type="match status" value="1"/>
</dbReference>
<name>A0A212CWL4_CEREH</name>
<reference evidence="2 3" key="1">
    <citation type="journal article" date="2018" name="Mol. Genet. Genomics">
        <title>The red deer Cervus elaphus genome CerEla1.0: sequencing, annotating, genes, and chromosomes.</title>
        <authorList>
            <person name="Bana N.A."/>
            <person name="Nyiri A."/>
            <person name="Nagy J."/>
            <person name="Frank K."/>
            <person name="Nagy T."/>
            <person name="Steger V."/>
            <person name="Schiller M."/>
            <person name="Lakatos P."/>
            <person name="Sugar L."/>
            <person name="Horn P."/>
            <person name="Barta E."/>
            <person name="Orosz L."/>
        </authorList>
    </citation>
    <scope>NUCLEOTIDE SEQUENCE [LARGE SCALE GENOMIC DNA]</scope>
    <source>
        <strain evidence="2">Hungarian</strain>
    </source>
</reference>
<evidence type="ECO:0000313" key="2">
    <source>
        <dbReference type="EMBL" id="OWK10244.1"/>
    </source>
</evidence>
<protein>
    <submittedName>
        <fullName evidence="2">NPDC1</fullName>
    </submittedName>
</protein>
<organism evidence="2 3">
    <name type="scientific">Cervus elaphus hippelaphus</name>
    <name type="common">European red deer</name>
    <dbReference type="NCBI Taxonomy" id="46360"/>
    <lineage>
        <taxon>Eukaryota</taxon>
        <taxon>Metazoa</taxon>
        <taxon>Chordata</taxon>
        <taxon>Craniata</taxon>
        <taxon>Vertebrata</taxon>
        <taxon>Euteleostomi</taxon>
        <taxon>Mammalia</taxon>
        <taxon>Eutheria</taxon>
        <taxon>Laurasiatheria</taxon>
        <taxon>Artiodactyla</taxon>
        <taxon>Ruminantia</taxon>
        <taxon>Pecora</taxon>
        <taxon>Cervidae</taxon>
        <taxon>Cervinae</taxon>
        <taxon>Cervus</taxon>
    </lineage>
</organism>
<proteinExistence type="predicted"/>
<dbReference type="InterPro" id="IPR009635">
    <property type="entry name" value="NPDC1"/>
</dbReference>
<dbReference type="Proteomes" id="UP000242450">
    <property type="component" value="Chromosome 11"/>
</dbReference>
<keyword evidence="3" id="KW-1185">Reference proteome</keyword>
<dbReference type="OrthoDB" id="6270617at2759"/>
<dbReference type="GO" id="GO:0016020">
    <property type="term" value="C:membrane"/>
    <property type="evidence" value="ECO:0007669"/>
    <property type="project" value="InterPro"/>
</dbReference>
<evidence type="ECO:0000313" key="3">
    <source>
        <dbReference type="Proteomes" id="UP000242450"/>
    </source>
</evidence>
<dbReference type="EMBL" id="MKHE01000011">
    <property type="protein sequence ID" value="OWK10244.1"/>
    <property type="molecule type" value="Genomic_DNA"/>
</dbReference>
<feature type="non-terminal residue" evidence="2">
    <location>
        <position position="1"/>
    </location>
</feature>
<accession>A0A212CWL4</accession>
<feature type="region of interest" description="Disordered" evidence="1">
    <location>
        <begin position="160"/>
        <end position="193"/>
    </location>
</feature>
<dbReference type="Pfam" id="PF06809">
    <property type="entry name" value="NPDC1"/>
    <property type="match status" value="2"/>
</dbReference>
<feature type="region of interest" description="Disordered" evidence="1">
    <location>
        <begin position="216"/>
        <end position="252"/>
    </location>
</feature>
<sequence length="252" mass="26357">LRPEAGLGGLHGPGELCVLRRTRDISVRKAGLSLGSGLRGVGRACPEQWPEPGLASSGVGAGRPRRHHFWAGAESSPPRPFSSSASFPDAAACPGSLDCALKRRARCPPGAHVCGPCLQPFQEDRQGLCVPRMRQPLGEGLPRPRLEEEIDFLAQELARQEAGRPGLKAPPQLEGQQRPPEAGETLTRAPVRLPTPLAPARLAVLTCRLSADATLGLSERGRGLDLGLPSARGAPAPTPRPSLGPAVSSGPV</sequence>
<gene>
    <name evidence="2" type="ORF">Celaphus_00005019</name>
</gene>